<keyword evidence="1" id="KW-0472">Membrane</keyword>
<feature type="transmembrane region" description="Helical" evidence="1">
    <location>
        <begin position="254"/>
        <end position="275"/>
    </location>
</feature>
<evidence type="ECO:0000256" key="1">
    <source>
        <dbReference type="SAM" id="Phobius"/>
    </source>
</evidence>
<proteinExistence type="predicted"/>
<keyword evidence="1" id="KW-0812">Transmembrane</keyword>
<keyword evidence="3" id="KW-1185">Reference proteome</keyword>
<feature type="transmembrane region" description="Helical" evidence="1">
    <location>
        <begin position="130"/>
        <end position="163"/>
    </location>
</feature>
<organism evidence="2 3">
    <name type="scientific">Terrabacter terrae</name>
    <dbReference type="NCBI Taxonomy" id="318434"/>
    <lineage>
        <taxon>Bacteria</taxon>
        <taxon>Bacillati</taxon>
        <taxon>Actinomycetota</taxon>
        <taxon>Actinomycetes</taxon>
        <taxon>Micrococcales</taxon>
        <taxon>Intrasporangiaceae</taxon>
        <taxon>Terrabacter</taxon>
    </lineage>
</organism>
<evidence type="ECO:0008006" key="4">
    <source>
        <dbReference type="Google" id="ProtNLM"/>
    </source>
</evidence>
<evidence type="ECO:0000313" key="3">
    <source>
        <dbReference type="Proteomes" id="UP001501285"/>
    </source>
</evidence>
<feature type="transmembrane region" description="Helical" evidence="1">
    <location>
        <begin position="85"/>
        <end position="118"/>
    </location>
</feature>
<feature type="transmembrane region" description="Helical" evidence="1">
    <location>
        <begin position="183"/>
        <end position="202"/>
    </location>
</feature>
<gene>
    <name evidence="2" type="ORF">GCM10009740_03270</name>
</gene>
<name>A0ABP5F6M9_9MICO</name>
<reference evidence="3" key="1">
    <citation type="journal article" date="2019" name="Int. J. Syst. Evol. Microbiol.">
        <title>The Global Catalogue of Microorganisms (GCM) 10K type strain sequencing project: providing services to taxonomists for standard genome sequencing and annotation.</title>
        <authorList>
            <consortium name="The Broad Institute Genomics Platform"/>
            <consortium name="The Broad Institute Genome Sequencing Center for Infectious Disease"/>
            <person name="Wu L."/>
            <person name="Ma J."/>
        </authorList>
    </citation>
    <scope>NUCLEOTIDE SEQUENCE [LARGE SCALE GENOMIC DNA]</scope>
    <source>
        <strain evidence="3">JCM 14283</strain>
    </source>
</reference>
<sequence length="502" mass="53628">MVVGGKPWPTILPSRQRAVLSHARRRTVAVDLTTLALGATLLAWPSFGWPLTSLDESVLLVYAEQVRAGLVPHRDFFTVYGPAPFYLLATLFAGFGSSLGVERALGLALHLAIALGCYGVGRSRDRTTALLAGAASLVLLAPLGTVPYAWLGAMACLALALAMVGKHTRHAGLAAGVLAGLGPAFRPELLVVVVPVLLPYLWRCSRWRWIASGLALGLAPLGGFSLAAGTRMWWNIGPGRAGVNGAMSLLDDPVRSVAILASVLGVTSTLVWLAWKRRSRASMSHALLALGILPQTLQRVDPDHALYTLCVTVPLVIVVGATADRSADALRRRKMLAAAMAVAFVGGLAAMVLRPSPATVTVRFQDRSAIVAASELPDLTATRTELLRHAPPGGSLFVGSSDMSTVSLSRIIVYYLLPELRPRAYFLELAVGVSERAGSGLVNDVRNADVLLLTRMPDGLMRQLYPYLPPGSDEANEVVRREFCPVSETGWGMLYQHRPCTN</sequence>
<accession>A0ABP5F6M9</accession>
<evidence type="ECO:0000313" key="2">
    <source>
        <dbReference type="EMBL" id="GAA2018697.1"/>
    </source>
</evidence>
<dbReference type="RefSeq" id="WP_343986506.1">
    <property type="nucleotide sequence ID" value="NZ_BAAANB010000001.1"/>
</dbReference>
<feature type="transmembrane region" description="Helical" evidence="1">
    <location>
        <begin position="214"/>
        <end position="234"/>
    </location>
</feature>
<dbReference type="EMBL" id="BAAANB010000001">
    <property type="protein sequence ID" value="GAA2018697.1"/>
    <property type="molecule type" value="Genomic_DNA"/>
</dbReference>
<protein>
    <recommendedName>
        <fullName evidence="4">Glycosyltransferase RgtA/B/C/D-like domain-containing protein</fullName>
    </recommendedName>
</protein>
<comment type="caution">
    <text evidence="2">The sequence shown here is derived from an EMBL/GenBank/DDBJ whole genome shotgun (WGS) entry which is preliminary data.</text>
</comment>
<keyword evidence="1" id="KW-1133">Transmembrane helix</keyword>
<feature type="transmembrane region" description="Helical" evidence="1">
    <location>
        <begin position="335"/>
        <end position="353"/>
    </location>
</feature>
<dbReference type="Proteomes" id="UP001501285">
    <property type="component" value="Unassembled WGS sequence"/>
</dbReference>